<keyword evidence="11" id="KW-1185">Reference proteome</keyword>
<dbReference type="EMBL" id="VSSR01000062">
    <property type="protein sequence ID" value="TYL76095.1"/>
    <property type="molecule type" value="Genomic_DNA"/>
</dbReference>
<comment type="caution">
    <text evidence="10">The sequence shown here is derived from an EMBL/GenBank/DDBJ whole genome shotgun (WGS) entry which is preliminary data.</text>
</comment>
<evidence type="ECO:0000256" key="3">
    <source>
        <dbReference type="ARBA" id="ARBA00022692"/>
    </source>
</evidence>
<dbReference type="AlphaFoldDB" id="A0A5S4W973"/>
<evidence type="ECO:0000313" key="10">
    <source>
        <dbReference type="EMBL" id="TYL76095.1"/>
    </source>
</evidence>
<evidence type="ECO:0000256" key="2">
    <source>
        <dbReference type="ARBA" id="ARBA00022475"/>
    </source>
</evidence>
<protein>
    <submittedName>
        <fullName evidence="10">Threonine/serine exporter family protein</fullName>
    </submittedName>
</protein>
<evidence type="ECO:0000256" key="6">
    <source>
        <dbReference type="ARBA" id="ARBA00034125"/>
    </source>
</evidence>
<evidence type="ECO:0000256" key="7">
    <source>
        <dbReference type="SAM" id="Phobius"/>
    </source>
</evidence>
<keyword evidence="2" id="KW-1003">Cell membrane</keyword>
<reference evidence="10 11" key="1">
    <citation type="submission" date="2019-08" db="EMBL/GenBank/DDBJ databases">
        <title>Bradyrhizobium hipponensis sp. nov., a rhizobium isolated from a Lupinus angustifolius root nodule in Tunisia.</title>
        <authorList>
            <person name="Off K."/>
            <person name="Rejili M."/>
            <person name="Mars M."/>
            <person name="Brachmann A."/>
            <person name="Marin M."/>
        </authorList>
    </citation>
    <scope>NUCLEOTIDE SEQUENCE [LARGE SCALE GENOMIC DNA]</scope>
    <source>
        <strain evidence="10 11">CTAW11</strain>
    </source>
</reference>
<evidence type="ECO:0000256" key="5">
    <source>
        <dbReference type="ARBA" id="ARBA00023136"/>
    </source>
</evidence>
<dbReference type="RefSeq" id="WP_148754982.1">
    <property type="nucleotide sequence ID" value="NZ_VSSR01000062.1"/>
</dbReference>
<feature type="domain" description="Threonine/Serine exporter ThrE" evidence="9">
    <location>
        <begin position="296"/>
        <end position="432"/>
    </location>
</feature>
<dbReference type="Pfam" id="PF12821">
    <property type="entry name" value="ThrE_2"/>
    <property type="match status" value="1"/>
</dbReference>
<feature type="transmembrane region" description="Helical" evidence="7">
    <location>
        <begin position="340"/>
        <end position="361"/>
    </location>
</feature>
<dbReference type="PANTHER" id="PTHR34390">
    <property type="entry name" value="UPF0442 PROTEIN YJJB-RELATED"/>
    <property type="match status" value="1"/>
</dbReference>
<keyword evidence="4 7" id="KW-1133">Transmembrane helix</keyword>
<dbReference type="Proteomes" id="UP000324853">
    <property type="component" value="Unassembled WGS sequence"/>
</dbReference>
<feature type="transmembrane region" description="Helical" evidence="7">
    <location>
        <begin position="198"/>
        <end position="216"/>
    </location>
</feature>
<evidence type="ECO:0000259" key="8">
    <source>
        <dbReference type="Pfam" id="PF06738"/>
    </source>
</evidence>
<feature type="transmembrane region" description="Helical" evidence="7">
    <location>
        <begin position="256"/>
        <end position="278"/>
    </location>
</feature>
<evidence type="ECO:0000256" key="1">
    <source>
        <dbReference type="ARBA" id="ARBA00004651"/>
    </source>
</evidence>
<dbReference type="OrthoDB" id="9124364at2"/>
<sequence length="443" mass="45133">MERLCGNREMLGLLDRAAQLTGLKRETLCPDALSREAALEAIALAATLLFSHGQTTERTVTAAGRLGHALGVAVTVLPYWGELIVKVDDAPVSQIVPAKPLGIDMGRVLAVMTVIDQICDGTLPTGAAQSALGSAGRLPPASTPRFALFAAIGAASLGVIFGLLNPTSLVLIAASAAIGALVRRWLSGFISNPLVEPLCAAFIAGTTASAAGHFQPSDAVTLIGFCPCMVLVPGPHILNGAIDLARTRVALGIARLTYAGLIVLLICAGGLFGFAAGGAKLAMAASPPPVPFLIDVIAAGCAVASFGTFFSMPWRLLAFPIAVGMVAHAARWALISNAGASAPTGALVACMLVGTLTTPAVDRLHLPFAAVAFSAVVSLMPGFFLFNTAIGLVELVSIGSSTPPALLTGIATSGVTAFLIIMAMAFGLILPRMLFERAPPSPA</sequence>
<feature type="transmembrane region" description="Helical" evidence="7">
    <location>
        <begin position="405"/>
        <end position="430"/>
    </location>
</feature>
<dbReference type="GO" id="GO:0015744">
    <property type="term" value="P:succinate transport"/>
    <property type="evidence" value="ECO:0007669"/>
    <property type="project" value="TreeGrafter"/>
</dbReference>
<evidence type="ECO:0000256" key="4">
    <source>
        <dbReference type="ARBA" id="ARBA00022989"/>
    </source>
</evidence>
<dbReference type="InterPro" id="IPR010619">
    <property type="entry name" value="ThrE-like_N"/>
</dbReference>
<dbReference type="GO" id="GO:0022857">
    <property type="term" value="F:transmembrane transporter activity"/>
    <property type="evidence" value="ECO:0007669"/>
    <property type="project" value="InterPro"/>
</dbReference>
<feature type="transmembrane region" description="Helical" evidence="7">
    <location>
        <begin position="222"/>
        <end position="244"/>
    </location>
</feature>
<feature type="transmembrane region" description="Helical" evidence="7">
    <location>
        <begin position="290"/>
        <end position="309"/>
    </location>
</feature>
<comment type="subcellular location">
    <subcellularLocation>
        <location evidence="1">Cell membrane</location>
        <topology evidence="1">Multi-pass membrane protein</topology>
    </subcellularLocation>
</comment>
<feature type="transmembrane region" description="Helical" evidence="7">
    <location>
        <begin position="368"/>
        <end position="393"/>
    </location>
</feature>
<keyword evidence="5 7" id="KW-0472">Membrane</keyword>
<comment type="similarity">
    <text evidence="6">Belongs to the ThrE exporter (TC 2.A.79) family.</text>
</comment>
<dbReference type="Pfam" id="PF06738">
    <property type="entry name" value="ThrE"/>
    <property type="match status" value="1"/>
</dbReference>
<gene>
    <name evidence="10" type="ORF">FXB38_32195</name>
</gene>
<dbReference type="InterPro" id="IPR024528">
    <property type="entry name" value="ThrE_2"/>
</dbReference>
<dbReference type="PANTHER" id="PTHR34390:SF2">
    <property type="entry name" value="SUCCINATE TRANSPORTER SUBUNIT YJJP-RELATED"/>
    <property type="match status" value="1"/>
</dbReference>
<proteinExistence type="inferred from homology"/>
<dbReference type="InterPro" id="IPR050539">
    <property type="entry name" value="ThrE_Dicarb/AminoAcid_Exp"/>
</dbReference>
<dbReference type="GO" id="GO:0005886">
    <property type="term" value="C:plasma membrane"/>
    <property type="evidence" value="ECO:0007669"/>
    <property type="project" value="UniProtKB-SubCell"/>
</dbReference>
<feature type="domain" description="Threonine/serine exporter-like N-terminal" evidence="8">
    <location>
        <begin position="42"/>
        <end position="274"/>
    </location>
</feature>
<evidence type="ECO:0000313" key="11">
    <source>
        <dbReference type="Proteomes" id="UP000324853"/>
    </source>
</evidence>
<organism evidence="10 11">
    <name type="scientific">Bradyrhizobium cytisi</name>
    <dbReference type="NCBI Taxonomy" id="515489"/>
    <lineage>
        <taxon>Bacteria</taxon>
        <taxon>Pseudomonadati</taxon>
        <taxon>Pseudomonadota</taxon>
        <taxon>Alphaproteobacteria</taxon>
        <taxon>Hyphomicrobiales</taxon>
        <taxon>Nitrobacteraceae</taxon>
        <taxon>Bradyrhizobium</taxon>
    </lineage>
</organism>
<feature type="transmembrane region" description="Helical" evidence="7">
    <location>
        <begin position="169"/>
        <end position="186"/>
    </location>
</feature>
<evidence type="ECO:0000259" key="9">
    <source>
        <dbReference type="Pfam" id="PF12821"/>
    </source>
</evidence>
<keyword evidence="3 7" id="KW-0812">Transmembrane</keyword>
<accession>A0A5S4W973</accession>
<name>A0A5S4W973_9BRAD</name>